<dbReference type="SUPFAM" id="SSF52540">
    <property type="entry name" value="P-loop containing nucleoside triphosphate hydrolases"/>
    <property type="match status" value="1"/>
</dbReference>
<dbReference type="PANTHER" id="PTHR10695">
    <property type="entry name" value="DEPHOSPHO-COA KINASE-RELATED"/>
    <property type="match status" value="1"/>
</dbReference>
<dbReference type="InterPro" id="IPR027417">
    <property type="entry name" value="P-loop_NTPase"/>
</dbReference>
<dbReference type="GO" id="GO:0004140">
    <property type="term" value="F:dephospho-CoA kinase activity"/>
    <property type="evidence" value="ECO:0007669"/>
    <property type="project" value="UniProtKB-UniRule"/>
</dbReference>
<comment type="subcellular location">
    <subcellularLocation>
        <location evidence="3">Cytoplasm</location>
    </subcellularLocation>
</comment>
<dbReference type="EMBL" id="SMGQ01000011">
    <property type="protein sequence ID" value="TCK98202.1"/>
    <property type="molecule type" value="Genomic_DNA"/>
</dbReference>
<keyword evidence="3" id="KW-0808">Transferase</keyword>
<gene>
    <name evidence="3" type="primary">coaE</name>
    <name evidence="5" type="ORF">EDC19_0620</name>
</gene>
<dbReference type="PROSITE" id="PS51219">
    <property type="entry name" value="DPCK"/>
    <property type="match status" value="1"/>
</dbReference>
<evidence type="ECO:0000256" key="4">
    <source>
        <dbReference type="NCBIfam" id="TIGR00152"/>
    </source>
</evidence>
<dbReference type="PANTHER" id="PTHR10695:SF46">
    <property type="entry name" value="BIFUNCTIONAL COENZYME A SYNTHASE-RELATED"/>
    <property type="match status" value="1"/>
</dbReference>
<comment type="catalytic activity">
    <reaction evidence="3">
        <text>3'-dephospho-CoA + ATP = ADP + CoA + H(+)</text>
        <dbReference type="Rhea" id="RHEA:18245"/>
        <dbReference type="ChEBI" id="CHEBI:15378"/>
        <dbReference type="ChEBI" id="CHEBI:30616"/>
        <dbReference type="ChEBI" id="CHEBI:57287"/>
        <dbReference type="ChEBI" id="CHEBI:57328"/>
        <dbReference type="ChEBI" id="CHEBI:456216"/>
        <dbReference type="EC" id="2.7.1.24"/>
    </reaction>
</comment>
<accession>A0A4R1N045</accession>
<name>A0A4R1N045_9FIRM</name>
<dbReference type="GO" id="GO:0005737">
    <property type="term" value="C:cytoplasm"/>
    <property type="evidence" value="ECO:0007669"/>
    <property type="project" value="UniProtKB-SubCell"/>
</dbReference>
<evidence type="ECO:0000313" key="5">
    <source>
        <dbReference type="EMBL" id="TCK98202.1"/>
    </source>
</evidence>
<protein>
    <recommendedName>
        <fullName evidence="3 4">Dephospho-CoA kinase</fullName>
        <ecNumber evidence="3 4">2.7.1.24</ecNumber>
    </recommendedName>
    <alternativeName>
        <fullName evidence="3">Dephosphocoenzyme A kinase</fullName>
    </alternativeName>
</protein>
<dbReference type="Proteomes" id="UP000294545">
    <property type="component" value="Unassembled WGS sequence"/>
</dbReference>
<dbReference type="NCBIfam" id="TIGR00152">
    <property type="entry name" value="dephospho-CoA kinase"/>
    <property type="match status" value="1"/>
</dbReference>
<dbReference type="CDD" id="cd02022">
    <property type="entry name" value="DPCK"/>
    <property type="match status" value="1"/>
</dbReference>
<keyword evidence="6" id="KW-1185">Reference proteome</keyword>
<sequence length="202" mass="23292">MKKIGLIGGVGTGKSLVAKLIQEHFNAYIIKADEVGHQLIKKGYKSYDLIVDDFGTDILDENKEIHRGKLSEIVMNDSEKLKRLNAYTHPYIYDYIKEEIDSVDDKGEYAYLILEVPLMIESGFDVLVDEILYVHTDVDIRINRLKGTRNYSEEKIQRIMDKQLTDDKYKKVADHIIYNNTTVEDTLKQIKKILGGGQYENN</sequence>
<comment type="caution">
    <text evidence="5">The sequence shown here is derived from an EMBL/GenBank/DDBJ whole genome shotgun (WGS) entry which is preliminary data.</text>
</comment>
<dbReference type="InterPro" id="IPR001977">
    <property type="entry name" value="Depp_CoAkinase"/>
</dbReference>
<comment type="function">
    <text evidence="3">Catalyzes the phosphorylation of the 3'-hydroxyl group of dephosphocoenzyme A to form coenzyme A.</text>
</comment>
<dbReference type="HAMAP" id="MF_00376">
    <property type="entry name" value="Dephospho_CoA_kinase"/>
    <property type="match status" value="1"/>
</dbReference>
<evidence type="ECO:0000256" key="3">
    <source>
        <dbReference type="HAMAP-Rule" id="MF_00376"/>
    </source>
</evidence>
<evidence type="ECO:0000313" key="6">
    <source>
        <dbReference type="Proteomes" id="UP000294545"/>
    </source>
</evidence>
<dbReference type="Gene3D" id="3.40.50.300">
    <property type="entry name" value="P-loop containing nucleotide triphosphate hydrolases"/>
    <property type="match status" value="1"/>
</dbReference>
<comment type="similarity">
    <text evidence="3">Belongs to the CoaE family.</text>
</comment>
<keyword evidence="1 3" id="KW-0547">Nucleotide-binding</keyword>
<evidence type="ECO:0000256" key="2">
    <source>
        <dbReference type="ARBA" id="ARBA00022840"/>
    </source>
</evidence>
<organism evidence="5 6">
    <name type="scientific">Natranaerovirga hydrolytica</name>
    <dbReference type="NCBI Taxonomy" id="680378"/>
    <lineage>
        <taxon>Bacteria</taxon>
        <taxon>Bacillati</taxon>
        <taxon>Bacillota</taxon>
        <taxon>Clostridia</taxon>
        <taxon>Lachnospirales</taxon>
        <taxon>Natranaerovirgaceae</taxon>
        <taxon>Natranaerovirga</taxon>
    </lineage>
</organism>
<evidence type="ECO:0000256" key="1">
    <source>
        <dbReference type="ARBA" id="ARBA00022741"/>
    </source>
</evidence>
<keyword evidence="3 5" id="KW-0418">Kinase</keyword>
<keyword evidence="2 3" id="KW-0067">ATP-binding</keyword>
<dbReference type="GO" id="GO:0015937">
    <property type="term" value="P:coenzyme A biosynthetic process"/>
    <property type="evidence" value="ECO:0007669"/>
    <property type="project" value="UniProtKB-UniRule"/>
</dbReference>
<keyword evidence="3" id="KW-0963">Cytoplasm</keyword>
<dbReference type="AlphaFoldDB" id="A0A4R1N045"/>
<dbReference type="UniPathway" id="UPA00241">
    <property type="reaction ID" value="UER00356"/>
</dbReference>
<dbReference type="EC" id="2.7.1.24" evidence="3 4"/>
<comment type="pathway">
    <text evidence="3">Cofactor biosynthesis; coenzyme A biosynthesis; CoA from (R)-pantothenate: step 5/5.</text>
</comment>
<feature type="binding site" evidence="3">
    <location>
        <begin position="11"/>
        <end position="16"/>
    </location>
    <ligand>
        <name>ATP</name>
        <dbReference type="ChEBI" id="CHEBI:30616"/>
    </ligand>
</feature>
<reference evidence="5 6" key="1">
    <citation type="submission" date="2019-03" db="EMBL/GenBank/DDBJ databases">
        <title>Genomic Encyclopedia of Type Strains, Phase IV (KMG-IV): sequencing the most valuable type-strain genomes for metagenomic binning, comparative biology and taxonomic classification.</title>
        <authorList>
            <person name="Goeker M."/>
        </authorList>
    </citation>
    <scope>NUCLEOTIDE SEQUENCE [LARGE SCALE GENOMIC DNA]</scope>
    <source>
        <strain evidence="5 6">DSM 24176</strain>
    </source>
</reference>
<proteinExistence type="inferred from homology"/>
<dbReference type="GO" id="GO:0005524">
    <property type="term" value="F:ATP binding"/>
    <property type="evidence" value="ECO:0007669"/>
    <property type="project" value="UniProtKB-UniRule"/>
</dbReference>
<dbReference type="Pfam" id="PF01121">
    <property type="entry name" value="CoaE"/>
    <property type="match status" value="1"/>
</dbReference>
<dbReference type="RefSeq" id="WP_165868491.1">
    <property type="nucleotide sequence ID" value="NZ_SMGQ01000011.1"/>
</dbReference>
<keyword evidence="3" id="KW-0173">Coenzyme A biosynthesis</keyword>